<dbReference type="InterPro" id="IPR029063">
    <property type="entry name" value="SAM-dependent_MTases_sf"/>
</dbReference>
<dbReference type="SMART" id="SM00904">
    <property type="entry name" value="Flavokinase"/>
    <property type="match status" value="1"/>
</dbReference>
<feature type="compositionally biased region" description="Basic and acidic residues" evidence="8">
    <location>
        <begin position="407"/>
        <end position="425"/>
    </location>
</feature>
<dbReference type="CDD" id="cd02440">
    <property type="entry name" value="AdoMet_MTases"/>
    <property type="match status" value="1"/>
</dbReference>
<feature type="compositionally biased region" description="Basic and acidic residues" evidence="8">
    <location>
        <begin position="34"/>
        <end position="51"/>
    </location>
</feature>
<comment type="pathway">
    <text evidence="1">Cofactor biosynthesis; FMN biosynthesis; FMN from riboflavin (ATP route): step 1/1.</text>
</comment>
<feature type="region of interest" description="Disordered" evidence="8">
    <location>
        <begin position="407"/>
        <end position="439"/>
    </location>
</feature>
<evidence type="ECO:0000256" key="5">
    <source>
        <dbReference type="ARBA" id="ARBA00022679"/>
    </source>
</evidence>
<dbReference type="Gene3D" id="2.40.30.30">
    <property type="entry name" value="Riboflavin kinase-like"/>
    <property type="match status" value="1"/>
</dbReference>
<evidence type="ECO:0000256" key="4">
    <source>
        <dbReference type="ARBA" id="ARBA00022643"/>
    </source>
</evidence>
<keyword evidence="5" id="KW-0808">Transferase</keyword>
<sequence length="439" mass="48786">MLVWQSSESLDFHKEKVYGMHDSFEGRAASSTVWEKDSAEEEKRRASHNEKQASVFDEAAQFFSSEEATPEDVIPRLRRIAEAAALRPTDRVLDVGTGTGALLPFLLPYLDENAGEKRIVGVDLSAGMLVVARERFPRASFWQGDVLDLPMIYKREGGKEEGLFTAVFFNACFGNVFDQARALREVGKLVKKGGRVVISHPLGADFVEELRRRSPSVVLADLPRDEKAWRDILVTTPFQLTSLQSTSSLYLALLCRRSDQPLPQALLLQGPVSQGYKRGSKKLGFPTANLPSSLFVVKSLIEDVPVGVYCGWARVVGRECKAVVNIGYSPTFQGEENKEKIVEAHLIDGAFPGDFYGETMTLILTGFLRPEQKFPSFPALVAAIQQDVEDARVAMDLPVYAGARRLVEEEGEGTREEERGNEASKGKGRWVPFEEWGPR</sequence>
<evidence type="ECO:0000256" key="3">
    <source>
        <dbReference type="ARBA" id="ARBA00022630"/>
    </source>
</evidence>
<evidence type="ECO:0000313" key="10">
    <source>
        <dbReference type="EMBL" id="TFJ86410.1"/>
    </source>
</evidence>
<dbReference type="InterPro" id="IPR015865">
    <property type="entry name" value="Riboflavin_kinase_bac/euk"/>
</dbReference>
<keyword evidence="7" id="KW-0067">ATP-binding</keyword>
<dbReference type="InterPro" id="IPR023468">
    <property type="entry name" value="Riboflavin_kinase"/>
</dbReference>
<proteinExistence type="predicted"/>
<dbReference type="Gene3D" id="3.40.50.150">
    <property type="entry name" value="Vaccinia Virus protein VP39"/>
    <property type="match status" value="1"/>
</dbReference>
<dbReference type="PANTHER" id="PTHR22749">
    <property type="entry name" value="RIBOFLAVIN KINASE/FMN ADENYLYLTRANSFERASE"/>
    <property type="match status" value="1"/>
</dbReference>
<keyword evidence="11" id="KW-1185">Reference proteome</keyword>
<dbReference type="SUPFAM" id="SSF53335">
    <property type="entry name" value="S-adenosyl-L-methionine-dependent methyltransferases"/>
    <property type="match status" value="1"/>
</dbReference>
<dbReference type="Pfam" id="PF13847">
    <property type="entry name" value="Methyltransf_31"/>
    <property type="match status" value="1"/>
</dbReference>
<dbReference type="EMBL" id="SDOX01000008">
    <property type="protein sequence ID" value="TFJ86410.1"/>
    <property type="molecule type" value="Genomic_DNA"/>
</dbReference>
<name>A0A4D9D4P8_9STRA</name>
<feature type="domain" description="Riboflavin kinase" evidence="9">
    <location>
        <begin position="266"/>
        <end position="396"/>
    </location>
</feature>
<organism evidence="10 11">
    <name type="scientific">Nannochloropsis salina CCMP1776</name>
    <dbReference type="NCBI Taxonomy" id="1027361"/>
    <lineage>
        <taxon>Eukaryota</taxon>
        <taxon>Sar</taxon>
        <taxon>Stramenopiles</taxon>
        <taxon>Ochrophyta</taxon>
        <taxon>Eustigmatophyceae</taxon>
        <taxon>Eustigmatales</taxon>
        <taxon>Monodopsidaceae</taxon>
        <taxon>Microchloropsis</taxon>
        <taxon>Microchloropsis salina</taxon>
    </lineage>
</organism>
<dbReference type="InterPro" id="IPR025714">
    <property type="entry name" value="Methyltranfer_dom"/>
</dbReference>
<dbReference type="Proteomes" id="UP000355283">
    <property type="component" value="Unassembled WGS sequence"/>
</dbReference>
<evidence type="ECO:0000259" key="9">
    <source>
        <dbReference type="SMART" id="SM00904"/>
    </source>
</evidence>
<reference evidence="10 11" key="1">
    <citation type="submission" date="2019-01" db="EMBL/GenBank/DDBJ databases">
        <title>Nuclear Genome Assembly of the Microalgal Biofuel strain Nannochloropsis salina CCMP1776.</title>
        <authorList>
            <person name="Hovde B."/>
        </authorList>
    </citation>
    <scope>NUCLEOTIDE SEQUENCE [LARGE SCALE GENOMIC DNA]</scope>
    <source>
        <strain evidence="10 11">CCMP1776</strain>
    </source>
</reference>
<dbReference type="GO" id="GO:0005524">
    <property type="term" value="F:ATP binding"/>
    <property type="evidence" value="ECO:0007669"/>
    <property type="project" value="UniProtKB-KW"/>
</dbReference>
<keyword evidence="6" id="KW-0547">Nucleotide-binding</keyword>
<evidence type="ECO:0000256" key="7">
    <source>
        <dbReference type="ARBA" id="ARBA00022840"/>
    </source>
</evidence>
<dbReference type="Pfam" id="PF01687">
    <property type="entry name" value="Flavokinase"/>
    <property type="match status" value="1"/>
</dbReference>
<dbReference type="InterPro" id="IPR023465">
    <property type="entry name" value="Riboflavin_kinase_dom_sf"/>
</dbReference>
<dbReference type="GO" id="GO:0009231">
    <property type="term" value="P:riboflavin biosynthetic process"/>
    <property type="evidence" value="ECO:0007669"/>
    <property type="project" value="InterPro"/>
</dbReference>
<dbReference type="UniPathway" id="UPA00276">
    <property type="reaction ID" value="UER00406"/>
</dbReference>
<protein>
    <recommendedName>
        <fullName evidence="2">riboflavin kinase</fullName>
        <ecNumber evidence="2">2.7.1.26</ecNumber>
    </recommendedName>
</protein>
<evidence type="ECO:0000256" key="6">
    <source>
        <dbReference type="ARBA" id="ARBA00022741"/>
    </source>
</evidence>
<dbReference type="GO" id="GO:0009398">
    <property type="term" value="P:FMN biosynthetic process"/>
    <property type="evidence" value="ECO:0007669"/>
    <property type="project" value="UniProtKB-UniPathway"/>
</dbReference>
<feature type="region of interest" description="Disordered" evidence="8">
    <location>
        <begin position="29"/>
        <end position="51"/>
    </location>
</feature>
<dbReference type="OrthoDB" id="276388at2759"/>
<comment type="caution">
    <text evidence="10">The sequence shown here is derived from an EMBL/GenBank/DDBJ whole genome shotgun (WGS) entry which is preliminary data.</text>
</comment>
<evidence type="ECO:0000313" key="11">
    <source>
        <dbReference type="Proteomes" id="UP000355283"/>
    </source>
</evidence>
<dbReference type="AlphaFoldDB" id="A0A4D9D4P8"/>
<accession>A0A4D9D4P8</accession>
<evidence type="ECO:0000256" key="2">
    <source>
        <dbReference type="ARBA" id="ARBA00012105"/>
    </source>
</evidence>
<keyword evidence="3" id="KW-0285">Flavoprotein</keyword>
<evidence type="ECO:0000256" key="1">
    <source>
        <dbReference type="ARBA" id="ARBA00005201"/>
    </source>
</evidence>
<evidence type="ECO:0000256" key="8">
    <source>
        <dbReference type="SAM" id="MobiDB-lite"/>
    </source>
</evidence>
<dbReference type="EC" id="2.7.1.26" evidence="2"/>
<dbReference type="SUPFAM" id="SSF82114">
    <property type="entry name" value="Riboflavin kinase-like"/>
    <property type="match status" value="1"/>
</dbReference>
<dbReference type="PANTHER" id="PTHR22749:SF6">
    <property type="entry name" value="RIBOFLAVIN KINASE"/>
    <property type="match status" value="1"/>
</dbReference>
<gene>
    <name evidence="10" type="ORF">NSK_002067</name>
</gene>
<dbReference type="GO" id="GO:0008531">
    <property type="term" value="F:riboflavin kinase activity"/>
    <property type="evidence" value="ECO:0007669"/>
    <property type="project" value="UniProtKB-EC"/>
</dbReference>
<keyword evidence="4" id="KW-0288">FMN</keyword>